<dbReference type="EMBL" id="DS989863">
    <property type="protein sequence ID" value="EDX72617.1"/>
    <property type="molecule type" value="Genomic_DNA"/>
</dbReference>
<dbReference type="InterPro" id="IPR054472">
    <property type="entry name" value="WHD"/>
</dbReference>
<dbReference type="CDD" id="cd19481">
    <property type="entry name" value="RecA-like_protease"/>
    <property type="match status" value="1"/>
</dbReference>
<evidence type="ECO:0000256" key="1">
    <source>
        <dbReference type="ARBA" id="ARBA00006914"/>
    </source>
</evidence>
<dbReference type="RefSeq" id="WP_006104311.1">
    <property type="nucleotide sequence ID" value="NZ_DS989863.1"/>
</dbReference>
<comment type="similarity">
    <text evidence="1">Belongs to the AAA ATPase family.</text>
</comment>
<keyword evidence="2" id="KW-0547">Nucleotide-binding</keyword>
<feature type="domain" description="AAA+ ATPase" evidence="4">
    <location>
        <begin position="504"/>
        <end position="636"/>
    </location>
</feature>
<evidence type="ECO:0000256" key="3">
    <source>
        <dbReference type="ARBA" id="ARBA00022840"/>
    </source>
</evidence>
<dbReference type="SMART" id="SM00382">
    <property type="entry name" value="AAA"/>
    <property type="match status" value="1"/>
</dbReference>
<gene>
    <name evidence="5" type="ORF">MC7420_2525</name>
</gene>
<dbReference type="GO" id="GO:0005524">
    <property type="term" value="F:ATP binding"/>
    <property type="evidence" value="ECO:0007669"/>
    <property type="project" value="UniProtKB-KW"/>
</dbReference>
<sequence length="720" mass="80197">MYTRPIANPANAHTLHTALTHIEKRLNAISQPTPEPLPDIDTLLNTATQTTSPPLALTHLCTTFNLTPFERNTLLLCAASALIPYFPQLCIEAQGSQQYPYPTFNLALNLFGNPGVSFGGDEAMNALSPTSPLQYWQLVNTEPSVPLPISPLQLDNSILLYLLGQPYQDTQLMHLIQPLDTPIPPTLQPSHQQISDRITQLWQTNPNSQDSLAEPLVGAGLVTSGNNGNDKGKTRPYTLDTPQSNLPIIQLCNTTPSAAAAIITTVASLLNRPLKRLEAHRLPTSLQDVSHLIRRWHRDAILTQSILFLDCQDFNTSHTPHLEALCHFLKAIHTPLIISTPQRLPSAQRPFITYDIPSLTHLEQLYLWHTHLGEITTQLNGEIPALAAQFNLTETDIQAACIAFHSDIAQLQTPAKPKGRKKPTTTDTAFPLSPLTTHLWDICRIQSRPRLEDLAQRLEPTATWDDFVLPEPELKLLKDMVNQVRQRVKVYTEWGFGQKSNRGLGISALFAGQSGTGKTMAAEVLANALRLDLYRIDLSAVISKYIGETEKNLRRIFDAAETGGAILLFDEADAIFGKRTQVKDSHDRHANVEVSYLLQRMEAYQGLAILTTNLKESLDQAFLRRIRFIVKFPYPDAASRAKIWERIFPKETPTRKLDYAKLGKLQATGGNIRSIAMNAAFFAAEEGKPVTMQHLLDATRQECAKLERGITSPEIQGWVK</sequence>
<dbReference type="GO" id="GO:0016887">
    <property type="term" value="F:ATP hydrolysis activity"/>
    <property type="evidence" value="ECO:0007669"/>
    <property type="project" value="InterPro"/>
</dbReference>
<evidence type="ECO:0000313" key="5">
    <source>
        <dbReference type="EMBL" id="EDX72617.1"/>
    </source>
</evidence>
<proteinExistence type="inferred from homology"/>
<dbReference type="Pfam" id="PF00004">
    <property type="entry name" value="AAA"/>
    <property type="match status" value="1"/>
</dbReference>
<dbReference type="AlphaFoldDB" id="B4VZR2"/>
<dbReference type="SUPFAM" id="SSF52540">
    <property type="entry name" value="P-loop containing nucleoside triphosphate hydrolases"/>
    <property type="match status" value="1"/>
</dbReference>
<dbReference type="Pfam" id="PF22977">
    <property type="entry name" value="WHD"/>
    <property type="match status" value="1"/>
</dbReference>
<dbReference type="eggNOG" id="COG0464">
    <property type="taxonomic scope" value="Bacteria"/>
</dbReference>
<accession>B4VZR2</accession>
<name>B4VZR2_9CYAN</name>
<protein>
    <submittedName>
        <fullName evidence="5">ATPase, AAA family protein</fullName>
    </submittedName>
</protein>
<reference evidence="5 6" key="1">
    <citation type="submission" date="2008-07" db="EMBL/GenBank/DDBJ databases">
        <authorList>
            <person name="Tandeau de Marsac N."/>
            <person name="Ferriera S."/>
            <person name="Johnson J."/>
            <person name="Kravitz S."/>
            <person name="Beeson K."/>
            <person name="Sutton G."/>
            <person name="Rogers Y.-H."/>
            <person name="Friedman R."/>
            <person name="Frazier M."/>
            <person name="Venter J.C."/>
        </authorList>
    </citation>
    <scope>NUCLEOTIDE SEQUENCE [LARGE SCALE GENOMIC DNA]</scope>
    <source>
        <strain evidence="5 6">PCC 7420</strain>
    </source>
</reference>
<dbReference type="InterPro" id="IPR003593">
    <property type="entry name" value="AAA+_ATPase"/>
</dbReference>
<dbReference type="Proteomes" id="UP000003835">
    <property type="component" value="Unassembled WGS sequence"/>
</dbReference>
<dbReference type="InterPro" id="IPR050221">
    <property type="entry name" value="26S_Proteasome_ATPase"/>
</dbReference>
<dbReference type="InterPro" id="IPR027417">
    <property type="entry name" value="P-loop_NTPase"/>
</dbReference>
<evidence type="ECO:0000256" key="2">
    <source>
        <dbReference type="ARBA" id="ARBA00022741"/>
    </source>
</evidence>
<dbReference type="InterPro" id="IPR003959">
    <property type="entry name" value="ATPase_AAA_core"/>
</dbReference>
<evidence type="ECO:0000259" key="4">
    <source>
        <dbReference type="SMART" id="SM00382"/>
    </source>
</evidence>
<organism evidence="5 6">
    <name type="scientific">Coleofasciculus chthonoplastes PCC 7420</name>
    <dbReference type="NCBI Taxonomy" id="118168"/>
    <lineage>
        <taxon>Bacteria</taxon>
        <taxon>Bacillati</taxon>
        <taxon>Cyanobacteriota</taxon>
        <taxon>Cyanophyceae</taxon>
        <taxon>Coleofasciculales</taxon>
        <taxon>Coleofasciculaceae</taxon>
        <taxon>Coleofasciculus</taxon>
    </lineage>
</organism>
<keyword evidence="6" id="KW-1185">Reference proteome</keyword>
<dbReference type="PANTHER" id="PTHR23073">
    <property type="entry name" value="26S PROTEASOME REGULATORY SUBUNIT"/>
    <property type="match status" value="1"/>
</dbReference>
<dbReference type="STRING" id="118168.MC7420_2525"/>
<dbReference type="Gene3D" id="3.40.50.300">
    <property type="entry name" value="P-loop containing nucleotide triphosphate hydrolases"/>
    <property type="match status" value="1"/>
</dbReference>
<dbReference type="HOGENOM" id="CLU_016564_1_0_3"/>
<evidence type="ECO:0000313" key="6">
    <source>
        <dbReference type="Proteomes" id="UP000003835"/>
    </source>
</evidence>
<keyword evidence="3" id="KW-0067">ATP-binding</keyword>